<dbReference type="PANTHER" id="PTHR13720:SF14">
    <property type="entry name" value="CILIA- AND FLAGELLA-ASSOCIATED PROTEIN 52"/>
    <property type="match status" value="1"/>
</dbReference>
<evidence type="ECO:0000256" key="11">
    <source>
        <dbReference type="ARBA" id="ARBA00046056"/>
    </source>
</evidence>
<dbReference type="PROSITE" id="PS00678">
    <property type="entry name" value="WD_REPEATS_1"/>
    <property type="match status" value="1"/>
</dbReference>
<keyword evidence="5" id="KW-0677">Repeat</keyword>
<dbReference type="GO" id="GO:0005930">
    <property type="term" value="C:axoneme"/>
    <property type="evidence" value="ECO:0007669"/>
    <property type="project" value="UniProtKB-ARBA"/>
</dbReference>
<evidence type="ECO:0000313" key="16">
    <source>
        <dbReference type="Proteomes" id="UP001208570"/>
    </source>
</evidence>
<dbReference type="Pfam" id="PF23409">
    <property type="entry name" value="Beta-prop_EML"/>
    <property type="match status" value="1"/>
</dbReference>
<dbReference type="Gene3D" id="2.130.10.10">
    <property type="entry name" value="YVTN repeat-like/Quinoprotein amine dehydrogenase"/>
    <property type="match status" value="3"/>
</dbReference>
<dbReference type="SMART" id="SM00320">
    <property type="entry name" value="WD40"/>
    <property type="match status" value="12"/>
</dbReference>
<dbReference type="PROSITE" id="PS50082">
    <property type="entry name" value="WD_REPEATS_2"/>
    <property type="match status" value="2"/>
</dbReference>
<dbReference type="FunFam" id="2.130.10.10:FF:000207">
    <property type="entry name" value="Cilia- and flagella-associated protein 52"/>
    <property type="match status" value="1"/>
</dbReference>
<protein>
    <recommendedName>
        <fullName evidence="10">Cilia- and flagella-associated protein 52</fullName>
    </recommendedName>
</protein>
<evidence type="ECO:0000256" key="5">
    <source>
        <dbReference type="ARBA" id="ARBA00022737"/>
    </source>
</evidence>
<feature type="repeat" description="WD" evidence="13">
    <location>
        <begin position="565"/>
        <end position="591"/>
    </location>
</feature>
<dbReference type="InterPro" id="IPR019775">
    <property type="entry name" value="WD40_repeat_CS"/>
</dbReference>
<keyword evidence="8" id="KW-0966">Cell projection</keyword>
<dbReference type="InterPro" id="IPR036322">
    <property type="entry name" value="WD40_repeat_dom_sf"/>
</dbReference>
<evidence type="ECO:0000256" key="12">
    <source>
        <dbReference type="ARBA" id="ARBA00047117"/>
    </source>
</evidence>
<evidence type="ECO:0000313" key="15">
    <source>
        <dbReference type="EMBL" id="KAK2159119.1"/>
    </source>
</evidence>
<dbReference type="PROSITE" id="PS50294">
    <property type="entry name" value="WD_REPEATS_REGION"/>
    <property type="match status" value="1"/>
</dbReference>
<evidence type="ECO:0000256" key="10">
    <source>
        <dbReference type="ARBA" id="ARBA00029552"/>
    </source>
</evidence>
<feature type="repeat" description="WD" evidence="13">
    <location>
        <begin position="468"/>
        <end position="501"/>
    </location>
</feature>
<evidence type="ECO:0000256" key="4">
    <source>
        <dbReference type="ARBA" id="ARBA00022574"/>
    </source>
</evidence>
<gene>
    <name evidence="15" type="ORF">LSH36_158g04018</name>
</gene>
<dbReference type="PANTHER" id="PTHR13720">
    <property type="entry name" value="WD-40 REPEAT PROTEIN"/>
    <property type="match status" value="1"/>
</dbReference>
<dbReference type="EMBL" id="JAODUP010000158">
    <property type="protein sequence ID" value="KAK2159119.1"/>
    <property type="molecule type" value="Genomic_DNA"/>
</dbReference>
<dbReference type="Pfam" id="PF00400">
    <property type="entry name" value="WD40"/>
    <property type="match status" value="4"/>
</dbReference>
<keyword evidence="4 13" id="KW-0853">WD repeat</keyword>
<evidence type="ECO:0000256" key="3">
    <source>
        <dbReference type="ARBA" id="ARBA00022490"/>
    </source>
</evidence>
<comment type="caution">
    <text evidence="15">The sequence shown here is derived from an EMBL/GenBank/DDBJ whole genome shotgun (WGS) entry which is preliminary data.</text>
</comment>
<comment type="subcellular location">
    <subcellularLocation>
        <location evidence="1">Cell projection</location>
        <location evidence="1">Cilium</location>
        <location evidence="1">Flagellum</location>
    </subcellularLocation>
    <subcellularLocation>
        <location evidence="2">Cytoplasm</location>
    </subcellularLocation>
</comment>
<keyword evidence="7" id="KW-0969">Cilium</keyword>
<comment type="subunit">
    <text evidence="12">Microtubule inner protein component of sperm flagellar doublet microtubules. Interacts with BRCA2. Interacts with the CCT chaperonin complex. Interacts with HSP70. Interacts with AK8. Interacts with CFAP45. Interacts with DNAI1. Interacts with IQDC.</text>
</comment>
<dbReference type="SUPFAM" id="SSF50978">
    <property type="entry name" value="WD40 repeat-like"/>
    <property type="match status" value="2"/>
</dbReference>
<dbReference type="InterPro" id="IPR050630">
    <property type="entry name" value="WD_repeat_EMAP"/>
</dbReference>
<comment type="function">
    <text evidence="11">Microtubule inner protein (MIP) part of the dynein-decorated doublet microtubules (DMTs) in cilia axoneme. Important for proper ciliary and flagellar beating. May act in cooperation with CFAP45 and axonemal dynein subunit DNAH11. May play a role in cell growth and/or survival.</text>
</comment>
<feature type="domain" description="EML-like first beta-propeller" evidence="14">
    <location>
        <begin position="54"/>
        <end position="314"/>
    </location>
</feature>
<evidence type="ECO:0000256" key="13">
    <source>
        <dbReference type="PROSITE-ProRule" id="PRU00221"/>
    </source>
</evidence>
<evidence type="ECO:0000256" key="1">
    <source>
        <dbReference type="ARBA" id="ARBA00004230"/>
    </source>
</evidence>
<dbReference type="Proteomes" id="UP001208570">
    <property type="component" value="Unassembled WGS sequence"/>
</dbReference>
<proteinExistence type="inferred from homology"/>
<keyword evidence="3" id="KW-0963">Cytoplasm</keyword>
<dbReference type="AlphaFoldDB" id="A0AAD9JU00"/>
<dbReference type="InterPro" id="IPR015943">
    <property type="entry name" value="WD40/YVTN_repeat-like_dom_sf"/>
</dbReference>
<organism evidence="15 16">
    <name type="scientific">Paralvinella palmiformis</name>
    <dbReference type="NCBI Taxonomy" id="53620"/>
    <lineage>
        <taxon>Eukaryota</taxon>
        <taxon>Metazoa</taxon>
        <taxon>Spiralia</taxon>
        <taxon>Lophotrochozoa</taxon>
        <taxon>Annelida</taxon>
        <taxon>Polychaeta</taxon>
        <taxon>Sedentaria</taxon>
        <taxon>Canalipalpata</taxon>
        <taxon>Terebellida</taxon>
        <taxon>Terebelliformia</taxon>
        <taxon>Alvinellidae</taxon>
        <taxon>Paralvinella</taxon>
    </lineage>
</organism>
<dbReference type="FunFam" id="2.130.10.10:FF:001320">
    <property type="entry name" value="Predicted protein"/>
    <property type="match status" value="1"/>
</dbReference>
<keyword evidence="6" id="KW-0282">Flagellum</keyword>
<dbReference type="FunFam" id="2.130.10.10:FF:000173">
    <property type="entry name" value="Cilia- and flagella-associated protein 52"/>
    <property type="match status" value="1"/>
</dbReference>
<dbReference type="InterPro" id="IPR001680">
    <property type="entry name" value="WD40_rpt"/>
</dbReference>
<name>A0AAD9JU00_9ANNE</name>
<evidence type="ECO:0000256" key="8">
    <source>
        <dbReference type="ARBA" id="ARBA00023273"/>
    </source>
</evidence>
<evidence type="ECO:0000256" key="7">
    <source>
        <dbReference type="ARBA" id="ARBA00023069"/>
    </source>
</evidence>
<dbReference type="GO" id="GO:0031514">
    <property type="term" value="C:motile cilium"/>
    <property type="evidence" value="ECO:0007669"/>
    <property type="project" value="UniProtKB-SubCell"/>
</dbReference>
<accession>A0AAD9JU00</accession>
<dbReference type="InterPro" id="IPR055439">
    <property type="entry name" value="Beta-prop_EML_1st"/>
</dbReference>
<keyword evidence="16" id="KW-1185">Reference proteome</keyword>
<reference evidence="15" key="1">
    <citation type="journal article" date="2023" name="Mol. Biol. Evol.">
        <title>Third-Generation Sequencing Reveals the Adaptive Role of the Epigenome in Three Deep-Sea Polychaetes.</title>
        <authorList>
            <person name="Perez M."/>
            <person name="Aroh O."/>
            <person name="Sun Y."/>
            <person name="Lan Y."/>
            <person name="Juniper S.K."/>
            <person name="Young C.R."/>
            <person name="Angers B."/>
            <person name="Qian P.Y."/>
        </authorList>
    </citation>
    <scope>NUCLEOTIDE SEQUENCE</scope>
    <source>
        <strain evidence="15">P08H-3</strain>
    </source>
</reference>
<evidence type="ECO:0000256" key="9">
    <source>
        <dbReference type="ARBA" id="ARBA00029456"/>
    </source>
</evidence>
<evidence type="ECO:0000256" key="6">
    <source>
        <dbReference type="ARBA" id="ARBA00022846"/>
    </source>
</evidence>
<sequence length="638" mass="70282">MSNILLDEAPLLELETMIGFGGDVKEGLKVHPDKQFIIYPVGCTVVIEDISSKSQEFFSGHTNNVSCITVSRSGKYVASGQVTHPGFKADMYLWDFYERCAVFHFKPMHHNKVEALAISPSDMYLVSLGGQDDGSVCVWNIGTGDAICGAPAQVMSAGCTRTIAYFNHSDDKFVTGGDNTLRVWDLDVGARKVKPTEVNVGQIKRNINCIEVDSEDAFFYCGTTTGDIMMVNTKSNNFQKHGPTKERFSLGVTALCLLKTGDFLVGSGCGDVQIVNEKFKPTTKKQKVEGAVTSIALRGSGHQFFVGTSKCNIYRFDFAEFTQKLITTCHHHMVNDIVFPHNSSDLVITCSSEDIRIWNTNDCKELLRIVQPNKTCNALAIMKDGASIITGWDDGKIRAFSPESGSLLYIVEHSYGASTTALATTTDNKRIVSGTNLGHVVVWDVPDPMYLRTLKKGSTVNVTKHDLLKEHKAQVTCIKINMNDTECVTSSIDGSCIIWDLLGLKRKMMIRVNTLFQYTCYGPDDYHIITTGTDRKIGYWEISDGSMIREVEGSLSGSVNCMDISGHTFVSGGDDKLVKLWNYDQGTVQYIGKGHSAAITGVKIAPSGPYDSKPKFIISVSKDGAILKWRFPDMNVDY</sequence>
<evidence type="ECO:0000256" key="2">
    <source>
        <dbReference type="ARBA" id="ARBA00004496"/>
    </source>
</evidence>
<comment type="similarity">
    <text evidence="9">Belongs to the CFAP52 family.</text>
</comment>
<evidence type="ECO:0000259" key="14">
    <source>
        <dbReference type="Pfam" id="PF23409"/>
    </source>
</evidence>